<protein>
    <submittedName>
        <fullName evidence="3">Nucleotide-binding universal stress UspA family protein</fullName>
    </submittedName>
</protein>
<dbReference type="PANTHER" id="PTHR46268">
    <property type="entry name" value="STRESS RESPONSE PROTEIN NHAX"/>
    <property type="match status" value="1"/>
</dbReference>
<dbReference type="Proteomes" id="UP000266915">
    <property type="component" value="Unassembled WGS sequence"/>
</dbReference>
<dbReference type="SUPFAM" id="SSF52402">
    <property type="entry name" value="Adenine nucleotide alpha hydrolases-like"/>
    <property type="match status" value="2"/>
</dbReference>
<feature type="domain" description="UspA" evidence="2">
    <location>
        <begin position="154"/>
        <end position="287"/>
    </location>
</feature>
<comment type="caution">
    <text evidence="3">The sequence shown here is derived from an EMBL/GenBank/DDBJ whole genome shotgun (WGS) entry which is preliminary data.</text>
</comment>
<gene>
    <name evidence="3" type="ORF">EDD42_0726</name>
</gene>
<keyword evidence="4" id="KW-1185">Reference proteome</keyword>
<dbReference type="Pfam" id="PF00582">
    <property type="entry name" value="Usp"/>
    <property type="match status" value="2"/>
</dbReference>
<evidence type="ECO:0000313" key="4">
    <source>
        <dbReference type="Proteomes" id="UP000266915"/>
    </source>
</evidence>
<evidence type="ECO:0000313" key="3">
    <source>
        <dbReference type="EMBL" id="ROR80683.1"/>
    </source>
</evidence>
<dbReference type="PANTHER" id="PTHR46268:SF6">
    <property type="entry name" value="UNIVERSAL STRESS PROTEIN UP12"/>
    <property type="match status" value="1"/>
</dbReference>
<accession>A0A3N2BZL7</accession>
<evidence type="ECO:0000256" key="1">
    <source>
        <dbReference type="ARBA" id="ARBA00008791"/>
    </source>
</evidence>
<dbReference type="CDD" id="cd00293">
    <property type="entry name" value="USP-like"/>
    <property type="match status" value="2"/>
</dbReference>
<reference evidence="3 4" key="1">
    <citation type="submission" date="2018-11" db="EMBL/GenBank/DDBJ databases">
        <title>Sequencing the genomes of 1000 actinobacteria strains.</title>
        <authorList>
            <person name="Klenk H.-P."/>
        </authorList>
    </citation>
    <scope>NUCLEOTIDE SEQUENCE [LARGE SCALE GENOMIC DNA]</scope>
    <source>
        <strain evidence="3 4">DSM 14012</strain>
    </source>
</reference>
<name>A0A3N2BZL7_9MICO</name>
<dbReference type="InterPro" id="IPR006016">
    <property type="entry name" value="UspA"/>
</dbReference>
<comment type="similarity">
    <text evidence="1">Belongs to the universal stress protein A family.</text>
</comment>
<dbReference type="Gene3D" id="3.40.50.12370">
    <property type="match status" value="1"/>
</dbReference>
<organism evidence="3 4">
    <name type="scientific">Plantibacter flavus</name>
    <dbReference type="NCBI Taxonomy" id="150123"/>
    <lineage>
        <taxon>Bacteria</taxon>
        <taxon>Bacillati</taxon>
        <taxon>Actinomycetota</taxon>
        <taxon>Actinomycetes</taxon>
        <taxon>Micrococcales</taxon>
        <taxon>Microbacteriaceae</taxon>
        <taxon>Plantibacter</taxon>
    </lineage>
</organism>
<dbReference type="EMBL" id="RKHL01000001">
    <property type="protein sequence ID" value="ROR80683.1"/>
    <property type="molecule type" value="Genomic_DNA"/>
</dbReference>
<dbReference type="RefSeq" id="WP_079705049.1">
    <property type="nucleotide sequence ID" value="NZ_FXAP01000003.1"/>
</dbReference>
<feature type="domain" description="UspA" evidence="2">
    <location>
        <begin position="4"/>
        <end position="136"/>
    </location>
</feature>
<evidence type="ECO:0000259" key="2">
    <source>
        <dbReference type="Pfam" id="PF00582"/>
    </source>
</evidence>
<proteinExistence type="inferred from homology"/>
<sequence length="298" mass="31451">MRYIVGYTDTPAGRDALALGIRIARTTGARLDIVLVLANEERPTITPADPGYERFLRETADRWLAEALDAVPADITAKTHLVYDESFAEGLLEASRILEGGLIIIGAARGGLLGRFTLGSVANTLLHSAVVPVALAPVGSRDLLDAQPTGGTVSRITCAIGTRAGAHQLLDAAIVVAKNAVIPLRLVSLVALDQPEGAEHPEATARAESHAAEVLAYATEHLPKDIDVTTEIASGTRIEDAVSHLEWKPAEIVLVGSSRLATPKHLFLGSTAAKMLRELPVPMVVVPRDSVLTLGDPT</sequence>
<dbReference type="AlphaFoldDB" id="A0A3N2BZL7"/>